<keyword evidence="1" id="KW-0812">Transmembrane</keyword>
<dbReference type="AlphaFoldDB" id="A0A512TKS4"/>
<evidence type="ECO:0000313" key="2">
    <source>
        <dbReference type="EMBL" id="GEQ20864.1"/>
    </source>
</evidence>
<feature type="transmembrane region" description="Helical" evidence="1">
    <location>
        <begin position="12"/>
        <end position="33"/>
    </location>
</feature>
<dbReference type="RefSeq" id="WP_146868195.1">
    <property type="nucleotide sequence ID" value="NZ_BKBC01000013.1"/>
</dbReference>
<sequence length="774" mass="88169">MRLRRKKQGSSFIFVVIIFMFVMVVLTAMLSMVSGNYKARVVESKSVENLYGSESGLDIAYNVIAKTIDNANKDSYEKVEEFKADVESLNYENFSSHKNSTDKIENYKAYLYAIKADIDYQKNITKDDEKIKKNNENIDILINHVFRYYFEDYINTYLINNIKGENNDGSKGKYLIDVTKSQDDSSNISEVSYNDATIDFNEESLDNNKKIIWDIESEKQIEISELIEKYYYEKKDEDGKVKYILKTIPYNNLNYTYYEKSTVIDLISEYEVDSNIGKNKRKIEAKYILTVPDYDDVSFKNSSESGSRELPGLTVGGNLMVSNSQLDVYGDIMVEGKSSDTNTLANKYSNGIIINNENSTDSNPKVINFYNNVFCRKTFDIKDNVAVNVNKNLYAQNIYVNTTDYNKRSYLGINEDNSKVVLNNDLEINANNTDVYIKDFYGINEKTLENTDTVDDKAQKSSSIIINNQFGNSWLTVENNAYINGVAHIKTEQGYQTGESVAVKGNYQAYSIPLDIGDKFMYDKPLQLLKEDPNNPNNKRDHFYKYWSNNSENDVDNAKNDIDIGGVIFNKIDNVHSIGSIVYGERELDSSITKKVKKADSDGIDGDFENTINREQSDYAKNMYNLNVAYESKEDKKYNINSSDIESIDNIINMSYTGQSINDNGFKFENNSDDINNIGKFKGIFVVNGDLNINSDYEIEGNLIVLGNLNIDSGAKLTLKYDRDLTKNIQNENLSKFAEVFDNEYGGADLENGEATSASNGASFLKTKQWRIIK</sequence>
<keyword evidence="1" id="KW-1133">Transmembrane helix</keyword>
<accession>A0A512TKS4</accession>
<dbReference type="Proteomes" id="UP000321089">
    <property type="component" value="Unassembled WGS sequence"/>
</dbReference>
<comment type="caution">
    <text evidence="2">The sequence shown here is derived from an EMBL/GenBank/DDBJ whole genome shotgun (WGS) entry which is preliminary data.</text>
</comment>
<name>A0A512TKS4_CLOBU</name>
<evidence type="ECO:0008006" key="4">
    <source>
        <dbReference type="Google" id="ProtNLM"/>
    </source>
</evidence>
<organism evidence="2 3">
    <name type="scientific">Clostridium butyricum</name>
    <dbReference type="NCBI Taxonomy" id="1492"/>
    <lineage>
        <taxon>Bacteria</taxon>
        <taxon>Bacillati</taxon>
        <taxon>Bacillota</taxon>
        <taxon>Clostridia</taxon>
        <taxon>Eubacteriales</taxon>
        <taxon>Clostridiaceae</taxon>
        <taxon>Clostridium</taxon>
    </lineage>
</organism>
<protein>
    <recommendedName>
        <fullName evidence="4">DUF2572 family protein</fullName>
    </recommendedName>
</protein>
<proteinExistence type="predicted"/>
<reference evidence="2 3" key="1">
    <citation type="submission" date="2019-07" db="EMBL/GenBank/DDBJ databases">
        <title>Whole genome shotgun sequence of Clostridium butyricum NBRC 3858.</title>
        <authorList>
            <person name="Hosoyama A."/>
            <person name="Uohara A."/>
            <person name="Ohji S."/>
            <person name="Ichikawa N."/>
        </authorList>
    </citation>
    <scope>NUCLEOTIDE SEQUENCE [LARGE SCALE GENOMIC DNA]</scope>
    <source>
        <strain evidence="2 3">NBRC 3858</strain>
    </source>
</reference>
<keyword evidence="1" id="KW-0472">Membrane</keyword>
<gene>
    <name evidence="2" type="ORF">CBU02nite_13700</name>
</gene>
<dbReference type="EMBL" id="BKBC01000013">
    <property type="protein sequence ID" value="GEQ20864.1"/>
    <property type="molecule type" value="Genomic_DNA"/>
</dbReference>
<evidence type="ECO:0000256" key="1">
    <source>
        <dbReference type="SAM" id="Phobius"/>
    </source>
</evidence>
<evidence type="ECO:0000313" key="3">
    <source>
        <dbReference type="Proteomes" id="UP000321089"/>
    </source>
</evidence>